<dbReference type="EMBL" id="SMSI01000001">
    <property type="protein sequence ID" value="TDH39174.1"/>
    <property type="molecule type" value="Genomic_DNA"/>
</dbReference>
<keyword evidence="1" id="KW-1133">Transmembrane helix</keyword>
<keyword evidence="3" id="KW-1185">Reference proteome</keyword>
<dbReference type="AlphaFoldDB" id="A0A4R5PPX5"/>
<organism evidence="2 3">
    <name type="scientific">Pseudohoeflea suaedae</name>
    <dbReference type="NCBI Taxonomy" id="877384"/>
    <lineage>
        <taxon>Bacteria</taxon>
        <taxon>Pseudomonadati</taxon>
        <taxon>Pseudomonadota</taxon>
        <taxon>Alphaproteobacteria</taxon>
        <taxon>Hyphomicrobiales</taxon>
        <taxon>Rhizobiaceae</taxon>
        <taxon>Pseudohoeflea</taxon>
    </lineage>
</organism>
<evidence type="ECO:0000313" key="3">
    <source>
        <dbReference type="Proteomes" id="UP000295131"/>
    </source>
</evidence>
<name>A0A4R5PPX5_9HYPH</name>
<dbReference type="Proteomes" id="UP000295131">
    <property type="component" value="Unassembled WGS sequence"/>
</dbReference>
<evidence type="ECO:0000256" key="1">
    <source>
        <dbReference type="SAM" id="Phobius"/>
    </source>
</evidence>
<proteinExistence type="predicted"/>
<reference evidence="2 3" key="1">
    <citation type="journal article" date="2013" name="Int. J. Syst. Evol. Microbiol.">
        <title>Hoeflea suaedae sp. nov., an endophytic bacterium isolated from the root of the halophyte Suaeda maritima.</title>
        <authorList>
            <person name="Chung E.J."/>
            <person name="Park J.A."/>
            <person name="Pramanik P."/>
            <person name="Bibi F."/>
            <person name="Jeon C.O."/>
            <person name="Chung Y.R."/>
        </authorList>
    </citation>
    <scope>NUCLEOTIDE SEQUENCE [LARGE SCALE GENOMIC DNA]</scope>
    <source>
        <strain evidence="2 3">YC6898</strain>
    </source>
</reference>
<evidence type="ECO:0000313" key="2">
    <source>
        <dbReference type="EMBL" id="TDH39174.1"/>
    </source>
</evidence>
<dbReference type="RefSeq" id="WP_133284005.1">
    <property type="nucleotide sequence ID" value="NZ_SMSI01000001.1"/>
</dbReference>
<sequence length="91" mass="10374">MERPFSYHPARGEIIAFGRRFALPRARSARLATGTALVVGGCLGFLPVLGFWMIPLGLLVLSQDVPRIRRMRRNFVLRMKGRRKRGRAPTR</sequence>
<accession>A0A4R5PPX5</accession>
<keyword evidence="1" id="KW-0812">Transmembrane</keyword>
<feature type="transmembrane region" description="Helical" evidence="1">
    <location>
        <begin position="37"/>
        <end position="61"/>
    </location>
</feature>
<comment type="caution">
    <text evidence="2">The sequence shown here is derived from an EMBL/GenBank/DDBJ whole genome shotgun (WGS) entry which is preliminary data.</text>
</comment>
<protein>
    <submittedName>
        <fullName evidence="2">Uncharacterized protein</fullName>
    </submittedName>
</protein>
<gene>
    <name evidence="2" type="ORF">E2A64_08900</name>
</gene>
<keyword evidence="1" id="KW-0472">Membrane</keyword>